<dbReference type="Pfam" id="PF04954">
    <property type="entry name" value="SIP"/>
    <property type="match status" value="1"/>
</dbReference>
<dbReference type="RefSeq" id="WP_343853161.1">
    <property type="nucleotide sequence ID" value="NZ_BAAAFI010000039.1"/>
</dbReference>
<dbReference type="EMBL" id="BAAAFI010000039">
    <property type="protein sequence ID" value="GAA0880112.1"/>
    <property type="molecule type" value="Genomic_DNA"/>
</dbReference>
<feature type="domain" description="FAD-binding FR-type" evidence="1">
    <location>
        <begin position="10"/>
        <end position="117"/>
    </location>
</feature>
<comment type="caution">
    <text evidence="2">The sequence shown here is derived from an EMBL/GenBank/DDBJ whole genome shotgun (WGS) entry which is preliminary data.</text>
</comment>
<dbReference type="InterPro" id="IPR039261">
    <property type="entry name" value="FNR_nucleotide-bd"/>
</dbReference>
<dbReference type="InterPro" id="IPR017938">
    <property type="entry name" value="Riboflavin_synthase-like_b-brl"/>
</dbReference>
<evidence type="ECO:0000259" key="1">
    <source>
        <dbReference type="PROSITE" id="PS51384"/>
    </source>
</evidence>
<dbReference type="InterPro" id="IPR039374">
    <property type="entry name" value="SIP_fam"/>
</dbReference>
<dbReference type="Pfam" id="PF00970">
    <property type="entry name" value="FAD_binding_6"/>
    <property type="match status" value="1"/>
</dbReference>
<keyword evidence="3" id="KW-1185">Reference proteome</keyword>
<organism evidence="2 3">
    <name type="scientific">Algoriphagus jejuensis</name>
    <dbReference type="NCBI Taxonomy" id="419934"/>
    <lineage>
        <taxon>Bacteria</taxon>
        <taxon>Pseudomonadati</taxon>
        <taxon>Bacteroidota</taxon>
        <taxon>Cytophagia</taxon>
        <taxon>Cytophagales</taxon>
        <taxon>Cyclobacteriaceae</taxon>
        <taxon>Algoriphagus</taxon>
    </lineage>
</organism>
<dbReference type="Proteomes" id="UP001500469">
    <property type="component" value="Unassembled WGS sequence"/>
</dbReference>
<proteinExistence type="predicted"/>
<reference evidence="2 3" key="1">
    <citation type="journal article" date="2019" name="Int. J. Syst. Evol. Microbiol.">
        <title>The Global Catalogue of Microorganisms (GCM) 10K type strain sequencing project: providing services to taxonomists for standard genome sequencing and annotation.</title>
        <authorList>
            <consortium name="The Broad Institute Genomics Platform"/>
            <consortium name="The Broad Institute Genome Sequencing Center for Infectious Disease"/>
            <person name="Wu L."/>
            <person name="Ma J."/>
        </authorList>
    </citation>
    <scope>NUCLEOTIDE SEQUENCE [LARGE SCALE GENOMIC DNA]</scope>
    <source>
        <strain evidence="2 3">JCM 16112</strain>
    </source>
</reference>
<dbReference type="PROSITE" id="PS51384">
    <property type="entry name" value="FAD_FR"/>
    <property type="match status" value="1"/>
</dbReference>
<dbReference type="InterPro" id="IPR017927">
    <property type="entry name" value="FAD-bd_FR_type"/>
</dbReference>
<sequence>MGLIENLVKKVLEKGTIEEKIQLSESVYRLRIKSEYIKHVEFVPGHFLRLGVGIGQDETSLKDKVRSYSVWDLDRKDGILDLAIATHSGGVGARWVESCEAGDQVHFRWKKGNFLLDTSADSYLMIGDLSALSHFHVLKRNLPKGKQVQSLIYSPKVEELFADVDGTKPFDFYQMPENPIKEIKAKLKGLVSGMQGRKMVYLAGDSRVCVALNSYFRQEPNWETKQIKTKPFWNPGKKGLE</sequence>
<dbReference type="InterPro" id="IPR008333">
    <property type="entry name" value="Cbr1-like_FAD-bd_dom"/>
</dbReference>
<evidence type="ECO:0000313" key="2">
    <source>
        <dbReference type="EMBL" id="GAA0880112.1"/>
    </source>
</evidence>
<dbReference type="SUPFAM" id="SSF63380">
    <property type="entry name" value="Riboflavin synthase domain-like"/>
    <property type="match status" value="1"/>
</dbReference>
<dbReference type="Gene3D" id="3.40.50.80">
    <property type="entry name" value="Nucleotide-binding domain of ferredoxin-NADP reductase (FNR) module"/>
    <property type="match status" value="1"/>
</dbReference>
<dbReference type="PANTHER" id="PTHR30157">
    <property type="entry name" value="FERRIC REDUCTASE, NADPH-DEPENDENT"/>
    <property type="match status" value="1"/>
</dbReference>
<name>A0ABN1N2U2_9BACT</name>
<gene>
    <name evidence="2" type="ORF">GCM10009119_30820</name>
</gene>
<dbReference type="Gene3D" id="2.40.30.10">
    <property type="entry name" value="Translation factors"/>
    <property type="match status" value="1"/>
</dbReference>
<evidence type="ECO:0000313" key="3">
    <source>
        <dbReference type="Proteomes" id="UP001500469"/>
    </source>
</evidence>
<dbReference type="PANTHER" id="PTHR30157:SF0">
    <property type="entry name" value="NADPH-DEPENDENT FERRIC-CHELATE REDUCTASE"/>
    <property type="match status" value="1"/>
</dbReference>
<accession>A0ABN1N2U2</accession>
<protein>
    <recommendedName>
        <fullName evidence="1">FAD-binding FR-type domain-containing protein</fullName>
    </recommendedName>
</protein>
<dbReference type="InterPro" id="IPR007037">
    <property type="entry name" value="SIP_rossman_dom"/>
</dbReference>